<protein>
    <submittedName>
        <fullName evidence="2">AhpD family alkylhydroperoxidase</fullName>
    </submittedName>
</protein>
<dbReference type="SUPFAM" id="SSF69118">
    <property type="entry name" value="AhpD-like"/>
    <property type="match status" value="1"/>
</dbReference>
<dbReference type="PANTHER" id="PTHR34846">
    <property type="entry name" value="4-CARBOXYMUCONOLACTONE DECARBOXYLASE FAMILY PROTEIN (AFU_ORTHOLOGUE AFUA_6G11590)"/>
    <property type="match status" value="1"/>
</dbReference>
<name>A0ABT9VYD6_9BACI</name>
<evidence type="ECO:0000259" key="1">
    <source>
        <dbReference type="Pfam" id="PF02627"/>
    </source>
</evidence>
<sequence>MQSRMKSPVMIVPQVMESLQDLGKALFASAEKNNVPARTLFLCYLRASQINGDSVCVELHSKNAIAAGETETRLFAVAAWRETPYFNEAERAVLALSEAATRINDRINPVPDEVYNEATKHYTEEGLATLITGIATVNLWNRLNVPTKQIVRIPEE</sequence>
<dbReference type="InterPro" id="IPR003779">
    <property type="entry name" value="CMD-like"/>
</dbReference>
<gene>
    <name evidence="2" type="ORF">J2S11_001902</name>
</gene>
<evidence type="ECO:0000313" key="3">
    <source>
        <dbReference type="Proteomes" id="UP001235840"/>
    </source>
</evidence>
<dbReference type="Gene3D" id="1.20.1290.10">
    <property type="entry name" value="AhpD-like"/>
    <property type="match status" value="1"/>
</dbReference>
<organism evidence="2 3">
    <name type="scientific">Caldalkalibacillus horti</name>
    <dbReference type="NCBI Taxonomy" id="77523"/>
    <lineage>
        <taxon>Bacteria</taxon>
        <taxon>Bacillati</taxon>
        <taxon>Bacillota</taxon>
        <taxon>Bacilli</taxon>
        <taxon>Bacillales</taxon>
        <taxon>Bacillaceae</taxon>
        <taxon>Caldalkalibacillus</taxon>
    </lineage>
</organism>
<dbReference type="InterPro" id="IPR029032">
    <property type="entry name" value="AhpD-like"/>
</dbReference>
<dbReference type="RefSeq" id="WP_307393843.1">
    <property type="nucleotide sequence ID" value="NZ_BAAADK010000032.1"/>
</dbReference>
<dbReference type="EMBL" id="JAUSTY010000006">
    <property type="protein sequence ID" value="MDQ0166001.1"/>
    <property type="molecule type" value="Genomic_DNA"/>
</dbReference>
<proteinExistence type="predicted"/>
<dbReference type="InterPro" id="IPR004675">
    <property type="entry name" value="AhpD_core"/>
</dbReference>
<dbReference type="NCBIfam" id="TIGR00778">
    <property type="entry name" value="ahpD_dom"/>
    <property type="match status" value="1"/>
</dbReference>
<keyword evidence="3" id="KW-1185">Reference proteome</keyword>
<accession>A0ABT9VYD6</accession>
<dbReference type="Pfam" id="PF02627">
    <property type="entry name" value="CMD"/>
    <property type="match status" value="1"/>
</dbReference>
<feature type="domain" description="Carboxymuconolactone decarboxylase-like" evidence="1">
    <location>
        <begin position="13"/>
        <end position="98"/>
    </location>
</feature>
<dbReference type="Proteomes" id="UP001235840">
    <property type="component" value="Unassembled WGS sequence"/>
</dbReference>
<comment type="caution">
    <text evidence="2">The sequence shown here is derived from an EMBL/GenBank/DDBJ whole genome shotgun (WGS) entry which is preliminary data.</text>
</comment>
<reference evidence="2 3" key="1">
    <citation type="submission" date="2023-07" db="EMBL/GenBank/DDBJ databases">
        <title>Genomic Encyclopedia of Type Strains, Phase IV (KMG-IV): sequencing the most valuable type-strain genomes for metagenomic binning, comparative biology and taxonomic classification.</title>
        <authorList>
            <person name="Goeker M."/>
        </authorList>
    </citation>
    <scope>NUCLEOTIDE SEQUENCE [LARGE SCALE GENOMIC DNA]</scope>
    <source>
        <strain evidence="2 3">DSM 12751</strain>
    </source>
</reference>
<evidence type="ECO:0000313" key="2">
    <source>
        <dbReference type="EMBL" id="MDQ0166001.1"/>
    </source>
</evidence>
<dbReference type="PANTHER" id="PTHR34846:SF7">
    <property type="entry name" value="BLL7811 PROTEIN"/>
    <property type="match status" value="1"/>
</dbReference>